<dbReference type="InterPro" id="IPR002938">
    <property type="entry name" value="FAD-bd"/>
</dbReference>
<protein>
    <submittedName>
        <fullName evidence="5">Monooxygenase</fullName>
    </submittedName>
</protein>
<dbReference type="PRINTS" id="PR00420">
    <property type="entry name" value="RNGMNOXGNASE"/>
</dbReference>
<comment type="cofactor">
    <cofactor evidence="1">
        <name>FAD</name>
        <dbReference type="ChEBI" id="CHEBI:57692"/>
    </cofactor>
</comment>
<organism evidence="5 6">
    <name type="scientific">Streptomyces albus (strain ATCC 21838 / DSM 41398 / FERM P-419 / JCM 4703 / NBRC 107858)</name>
    <dbReference type="NCBI Taxonomy" id="1081613"/>
    <lineage>
        <taxon>Bacteria</taxon>
        <taxon>Bacillati</taxon>
        <taxon>Actinomycetota</taxon>
        <taxon>Actinomycetes</taxon>
        <taxon>Kitasatosporales</taxon>
        <taxon>Streptomycetaceae</taxon>
        <taxon>Streptomyces</taxon>
    </lineage>
</organism>
<evidence type="ECO:0000313" key="6">
    <source>
        <dbReference type="Proteomes" id="UP000031523"/>
    </source>
</evidence>
<name>A0A0B5ER03_STRA4</name>
<dbReference type="GO" id="GO:0016709">
    <property type="term" value="F:oxidoreductase activity, acting on paired donors, with incorporation or reduction of molecular oxygen, NAD(P)H as one donor, and incorporation of one atom of oxygen"/>
    <property type="evidence" value="ECO:0007669"/>
    <property type="project" value="UniProtKB-ARBA"/>
</dbReference>
<evidence type="ECO:0000256" key="2">
    <source>
        <dbReference type="ARBA" id="ARBA00022630"/>
    </source>
</evidence>
<dbReference type="EMBL" id="CP010519">
    <property type="protein sequence ID" value="AJE80582.1"/>
    <property type="molecule type" value="Genomic_DNA"/>
</dbReference>
<dbReference type="PANTHER" id="PTHR43004:SF19">
    <property type="entry name" value="BINDING MONOOXYGENASE, PUTATIVE (JCVI)-RELATED"/>
    <property type="match status" value="1"/>
</dbReference>
<dbReference type="SUPFAM" id="SSF51905">
    <property type="entry name" value="FAD/NAD(P)-binding domain"/>
    <property type="match status" value="1"/>
</dbReference>
<gene>
    <name evidence="5" type="ORF">SLNWT_0206</name>
</gene>
<evidence type="ECO:0000256" key="3">
    <source>
        <dbReference type="ARBA" id="ARBA00022827"/>
    </source>
</evidence>
<dbReference type="Proteomes" id="UP000031523">
    <property type="component" value="Chromosome"/>
</dbReference>
<keyword evidence="6" id="KW-1185">Reference proteome</keyword>
<dbReference type="PANTHER" id="PTHR43004">
    <property type="entry name" value="TRK SYSTEM POTASSIUM UPTAKE PROTEIN"/>
    <property type="match status" value="1"/>
</dbReference>
<keyword evidence="2" id="KW-0285">Flavoprotein</keyword>
<dbReference type="Gene3D" id="3.30.70.2450">
    <property type="match status" value="1"/>
</dbReference>
<dbReference type="Gene3D" id="3.50.50.60">
    <property type="entry name" value="FAD/NAD(P)-binding domain"/>
    <property type="match status" value="1"/>
</dbReference>
<evidence type="ECO:0000313" key="5">
    <source>
        <dbReference type="EMBL" id="AJE80582.1"/>
    </source>
</evidence>
<dbReference type="GO" id="GO:0071949">
    <property type="term" value="F:FAD binding"/>
    <property type="evidence" value="ECO:0007669"/>
    <property type="project" value="InterPro"/>
</dbReference>
<dbReference type="InterPro" id="IPR036188">
    <property type="entry name" value="FAD/NAD-bd_sf"/>
</dbReference>
<dbReference type="KEGG" id="sals:SLNWT_0206"/>
<sequence>MWEGLIGVGEFGERDGSGVWETDVVIVGAGPVGLMLAGELRLGGVDCVVLEREAVPVDQSRALGFTARTIEVFDQRGLLPRFGGFGTIDMGHFGGVGLDYREVEGGSYGAKAVPQSLTVAVLEKWAEELGARIRRGWEVTEFTEEDKGVVVEARSAEGGQVRVRGAFVVGCDGGRSLVRKRAGVEFPGSDAGVEMSFAEVEGVRVRPRPNGERVPGGMVLCFQQGPERFRVTYYDRAAVPQREVVRPSFEEVAEAWLRLTGEDISAGRPLWVGRFTDASRQAVTYRRGRVLLAGDAAHVHLPIGGQGMSAGVQDAVNLGWKLAAEVQGWAPGGLLDSYHEERHPVGARVLTNTLAQRTLYLSDDSMDPMREVFEELTAYEEVRTHLIGMVTGLDIRYEVGPGDHPLLGRRLPARQLTGPDGTPIEAFTLLHRARGVLLDFTGSTATGGAPWADRVDTVAVRCTDTAARELFAGVGAVLVRPDGYVAWVGREDQPPEGLTEALARWFGVPAAA</sequence>
<keyword evidence="5" id="KW-0503">Monooxygenase</keyword>
<evidence type="ECO:0000259" key="4">
    <source>
        <dbReference type="Pfam" id="PF01494"/>
    </source>
</evidence>
<proteinExistence type="predicted"/>
<dbReference type="Gene3D" id="3.40.30.120">
    <property type="match status" value="1"/>
</dbReference>
<dbReference type="Pfam" id="PF01494">
    <property type="entry name" value="FAD_binding_3"/>
    <property type="match status" value="1"/>
</dbReference>
<keyword evidence="3" id="KW-0274">FAD</keyword>
<reference evidence="5 6" key="1">
    <citation type="submission" date="2015-01" db="EMBL/GenBank/DDBJ databases">
        <title>Enhanced salinomycin production by adjusting the supply of polyketide extender units in Streptomyce albus DSM 41398.</title>
        <authorList>
            <person name="Lu C."/>
        </authorList>
    </citation>
    <scope>NUCLEOTIDE SEQUENCE [LARGE SCALE GENOMIC DNA]</scope>
    <source>
        <strain evidence="6">ATCC 21838 / DSM 41398 / FERM P-419 / JCM 4703 / NBRC 107858</strain>
    </source>
</reference>
<dbReference type="InterPro" id="IPR050641">
    <property type="entry name" value="RIFMO-like"/>
</dbReference>
<feature type="domain" description="FAD-binding" evidence="4">
    <location>
        <begin position="21"/>
        <end position="352"/>
    </location>
</feature>
<keyword evidence="5" id="KW-0560">Oxidoreductase</keyword>
<dbReference type="AlphaFoldDB" id="A0A0B5ER03"/>
<accession>A0A0B5ER03</accession>
<evidence type="ECO:0000256" key="1">
    <source>
        <dbReference type="ARBA" id="ARBA00001974"/>
    </source>
</evidence>
<dbReference type="Pfam" id="PF21274">
    <property type="entry name" value="Rng_hyd_C"/>
    <property type="match status" value="1"/>
</dbReference>